<dbReference type="Proteomes" id="UP000093898">
    <property type="component" value="Unassembled WGS sequence"/>
</dbReference>
<dbReference type="RefSeq" id="WP_064985200.1">
    <property type="nucleotide sequence ID" value="NZ_LZLC01000225.1"/>
</dbReference>
<feature type="non-terminal residue" evidence="1">
    <location>
        <position position="596"/>
    </location>
</feature>
<protein>
    <submittedName>
        <fullName evidence="1">Uncharacterized protein</fullName>
    </submittedName>
</protein>
<dbReference type="InterPro" id="IPR027417">
    <property type="entry name" value="P-loop_NTPase"/>
</dbReference>
<accession>A0A1A3GPJ7</accession>
<dbReference type="AlphaFoldDB" id="A0A1A3GPJ7"/>
<gene>
    <name evidence="1" type="ORF">A5630_04915</name>
</gene>
<dbReference type="OrthoDB" id="3197423at2"/>
<dbReference type="EMBL" id="LZLC01000225">
    <property type="protein sequence ID" value="OBJ37316.1"/>
    <property type="molecule type" value="Genomic_DNA"/>
</dbReference>
<evidence type="ECO:0000313" key="1">
    <source>
        <dbReference type="EMBL" id="OBJ37316.1"/>
    </source>
</evidence>
<proteinExistence type="predicted"/>
<dbReference type="SUPFAM" id="SSF52540">
    <property type="entry name" value="P-loop containing nucleoside triphosphate hydrolases"/>
    <property type="match status" value="1"/>
</dbReference>
<reference evidence="1 2" key="1">
    <citation type="submission" date="2016-06" db="EMBL/GenBank/DDBJ databases">
        <authorList>
            <person name="Kjaerup R.B."/>
            <person name="Dalgaard T.S."/>
            <person name="Juul-Madsen H.R."/>
        </authorList>
    </citation>
    <scope>NUCLEOTIDE SEQUENCE [LARGE SCALE GENOMIC DNA]</scope>
    <source>
        <strain evidence="1 2">1127319.6</strain>
    </source>
</reference>
<evidence type="ECO:0000313" key="2">
    <source>
        <dbReference type="Proteomes" id="UP000093898"/>
    </source>
</evidence>
<name>A0A1A3GPJ7_MYCMU</name>
<comment type="caution">
    <text evidence="1">The sequence shown here is derived from an EMBL/GenBank/DDBJ whole genome shotgun (WGS) entry which is preliminary data.</text>
</comment>
<sequence length="596" mass="63051">MTGPWPLIGRSEELALIAGAHSGMVISGTAGVGKTRLAREAMAARTHRHWIVGTASAQAIPLGAFADIASDFGPDPLRRTREVIDALTAAGADTVIGVDDAHLLDDLSAFTVHQLVTRHLATVILTIRTGAPAPDAITALWKDQHLPRLELQPLSPADTTRLVEHLLGGPVHSFSVRQLWQLTQGNALYLRHLVDTEIAAGRMELRADVWLWNGHPQLSSTLADILSARIAQIPESVRGVLEALSVTEPLNVDVLSAVTDPDVLPDAETLGLITVDYSVRPAAVRLAHPMLGEVMRVESLRRQRLRGRIATELVRSDSSDPRDLVRAAALAVESDLPADATLLSSAASAALYLSDLKLAELLAARAADAGGGAGAKLLQATAIIWQERGAAAETVLGELAAEATGPARSEIAVLRAMNFAAALGNAARAEQELDAAEGHRDAPIAGALRALIDLIRGRAATAVDGARAVLAAEPEDDLARILSIWILVSGLGDLGRCDAVSAHVEAGYRLAETSAQVSHLRLPMVTLQCLAYRLGGALDRLDAALDRIRRDTIDVAFQQGWQGLFDGLGAMCRGRLDVAQRALREAIAYTDSTGAG</sequence>
<organism evidence="1 2">
    <name type="scientific">Mycolicibacterium mucogenicum</name>
    <name type="common">Mycobacterium mucogenicum</name>
    <dbReference type="NCBI Taxonomy" id="56689"/>
    <lineage>
        <taxon>Bacteria</taxon>
        <taxon>Bacillati</taxon>
        <taxon>Actinomycetota</taxon>
        <taxon>Actinomycetes</taxon>
        <taxon>Mycobacteriales</taxon>
        <taxon>Mycobacteriaceae</taxon>
        <taxon>Mycolicibacterium</taxon>
    </lineage>
</organism>